<comment type="catalytic activity">
    <reaction evidence="3">
        <text>3'-dephospho-CoA + ATP = ADP + CoA + H(+)</text>
        <dbReference type="Rhea" id="RHEA:18245"/>
        <dbReference type="ChEBI" id="CHEBI:15378"/>
        <dbReference type="ChEBI" id="CHEBI:30616"/>
        <dbReference type="ChEBI" id="CHEBI:57287"/>
        <dbReference type="ChEBI" id="CHEBI:57328"/>
        <dbReference type="ChEBI" id="CHEBI:456216"/>
        <dbReference type="EC" id="2.7.1.24"/>
    </reaction>
</comment>
<dbReference type="CDD" id="cd02022">
    <property type="entry name" value="DPCK"/>
    <property type="match status" value="1"/>
</dbReference>
<comment type="pathway">
    <text evidence="3">Cofactor biosynthesis; coenzyme A biosynthesis; CoA from (R)-pantothenate: step 5/5.</text>
</comment>
<organism evidence="5 6">
    <name type="scientific">Clostridium tetanomorphum</name>
    <dbReference type="NCBI Taxonomy" id="1553"/>
    <lineage>
        <taxon>Bacteria</taxon>
        <taxon>Bacillati</taxon>
        <taxon>Bacillota</taxon>
        <taxon>Clostridia</taxon>
        <taxon>Eubacteriales</taxon>
        <taxon>Clostridiaceae</taxon>
        <taxon>Clostridium</taxon>
    </lineage>
</organism>
<evidence type="ECO:0000313" key="6">
    <source>
        <dbReference type="Proteomes" id="UP000563151"/>
    </source>
</evidence>
<dbReference type="Gene3D" id="3.40.50.300">
    <property type="entry name" value="P-loop containing nucleotide triphosphate hydrolases"/>
    <property type="match status" value="1"/>
</dbReference>
<dbReference type="EC" id="2.7.1.24" evidence="3 4"/>
<proteinExistence type="inferred from homology"/>
<dbReference type="Proteomes" id="UP000563151">
    <property type="component" value="Unassembled WGS sequence"/>
</dbReference>
<gene>
    <name evidence="3" type="primary">coaE</name>
    <name evidence="5" type="ORF">HGG79_05810</name>
</gene>
<dbReference type="InterPro" id="IPR027417">
    <property type="entry name" value="P-loop_NTPase"/>
</dbReference>
<dbReference type="InterPro" id="IPR001977">
    <property type="entry name" value="Depp_CoAkinase"/>
</dbReference>
<comment type="caution">
    <text evidence="5">The sequence shown here is derived from an EMBL/GenBank/DDBJ whole genome shotgun (WGS) entry which is preliminary data.</text>
</comment>
<dbReference type="PROSITE" id="PS51219">
    <property type="entry name" value="DPCK"/>
    <property type="match status" value="1"/>
</dbReference>
<dbReference type="EMBL" id="JAAZWO010000005">
    <property type="protein sequence ID" value="MBC2397294.1"/>
    <property type="molecule type" value="Genomic_DNA"/>
</dbReference>
<name>A0A923E8Z9_CLOTT</name>
<sequence>MIKIGLTGGIGTGKSTVTKMLKEKGIPVIDADVIAREVLNIYPRIVESISENFGPEFIDSYGNLRRREFGNYIFSSEDRRKKYETIIIPYIKKEIFNSFNKHEVKGSKCCILDAPTLIEQNMHKYMDLTVLVWVDKETQIKRIGKRDKLAMDQILNRINAQMPLDDKKVIADFVIYNTLTLENTEMQVDKLIDIINAL</sequence>
<accession>A0A923E8Z9</accession>
<dbReference type="GO" id="GO:0005737">
    <property type="term" value="C:cytoplasm"/>
    <property type="evidence" value="ECO:0007669"/>
    <property type="project" value="UniProtKB-SubCell"/>
</dbReference>
<feature type="binding site" evidence="3">
    <location>
        <begin position="11"/>
        <end position="16"/>
    </location>
    <ligand>
        <name>ATP</name>
        <dbReference type="ChEBI" id="CHEBI:30616"/>
    </ligand>
</feature>
<dbReference type="GO" id="GO:0005524">
    <property type="term" value="F:ATP binding"/>
    <property type="evidence" value="ECO:0007669"/>
    <property type="project" value="UniProtKB-UniRule"/>
</dbReference>
<dbReference type="GO" id="GO:0015937">
    <property type="term" value="P:coenzyme A biosynthetic process"/>
    <property type="evidence" value="ECO:0007669"/>
    <property type="project" value="UniProtKB-UniRule"/>
</dbReference>
<dbReference type="GO" id="GO:0004140">
    <property type="term" value="F:dephospho-CoA kinase activity"/>
    <property type="evidence" value="ECO:0007669"/>
    <property type="project" value="UniProtKB-UniRule"/>
</dbReference>
<keyword evidence="3 5" id="KW-0418">Kinase</keyword>
<keyword evidence="3" id="KW-0173">Coenzyme A biosynthesis</keyword>
<evidence type="ECO:0000256" key="1">
    <source>
        <dbReference type="ARBA" id="ARBA00022741"/>
    </source>
</evidence>
<dbReference type="PANTHER" id="PTHR10695">
    <property type="entry name" value="DEPHOSPHO-COA KINASE-RELATED"/>
    <property type="match status" value="1"/>
</dbReference>
<protein>
    <recommendedName>
        <fullName evidence="3 4">Dephospho-CoA kinase</fullName>
        <ecNumber evidence="3 4">2.7.1.24</ecNumber>
    </recommendedName>
    <alternativeName>
        <fullName evidence="3">Dephosphocoenzyme A kinase</fullName>
    </alternativeName>
</protein>
<comment type="similarity">
    <text evidence="3">Belongs to the CoaE family.</text>
</comment>
<reference evidence="5 6" key="1">
    <citation type="submission" date="2020-04" db="EMBL/GenBank/DDBJ databases">
        <title>Genomic insights into acetone-butanol-ethanol (ABE) fermentation by sequencing solventogenic clostridia strains.</title>
        <authorList>
            <person name="Brown S."/>
        </authorList>
    </citation>
    <scope>NUCLEOTIDE SEQUENCE [LARGE SCALE GENOMIC DNA]</scope>
    <source>
        <strain evidence="5 6">DJ011</strain>
    </source>
</reference>
<evidence type="ECO:0000256" key="4">
    <source>
        <dbReference type="NCBIfam" id="TIGR00152"/>
    </source>
</evidence>
<dbReference type="SUPFAM" id="SSF52540">
    <property type="entry name" value="P-loop containing nucleoside triphosphate hydrolases"/>
    <property type="match status" value="1"/>
</dbReference>
<dbReference type="PANTHER" id="PTHR10695:SF46">
    <property type="entry name" value="BIFUNCTIONAL COENZYME A SYNTHASE-RELATED"/>
    <property type="match status" value="1"/>
</dbReference>
<keyword evidence="1 3" id="KW-0547">Nucleotide-binding</keyword>
<keyword evidence="2 3" id="KW-0067">ATP-binding</keyword>
<dbReference type="AlphaFoldDB" id="A0A923E8Z9"/>
<keyword evidence="3" id="KW-0963">Cytoplasm</keyword>
<dbReference type="NCBIfam" id="TIGR00152">
    <property type="entry name" value="dephospho-CoA kinase"/>
    <property type="match status" value="1"/>
</dbReference>
<keyword evidence="6" id="KW-1185">Reference proteome</keyword>
<evidence type="ECO:0000313" key="5">
    <source>
        <dbReference type="EMBL" id="MBC2397294.1"/>
    </source>
</evidence>
<comment type="function">
    <text evidence="3">Catalyzes the phosphorylation of the 3'-hydroxyl group of dephosphocoenzyme A to form coenzyme A.</text>
</comment>
<evidence type="ECO:0000256" key="3">
    <source>
        <dbReference type="HAMAP-Rule" id="MF_00376"/>
    </source>
</evidence>
<keyword evidence="3 5" id="KW-0808">Transferase</keyword>
<dbReference type="HAMAP" id="MF_00376">
    <property type="entry name" value="Dephospho_CoA_kinase"/>
    <property type="match status" value="1"/>
</dbReference>
<evidence type="ECO:0000256" key="2">
    <source>
        <dbReference type="ARBA" id="ARBA00022840"/>
    </source>
</evidence>
<dbReference type="Pfam" id="PF01121">
    <property type="entry name" value="CoaE"/>
    <property type="match status" value="1"/>
</dbReference>
<comment type="subcellular location">
    <subcellularLocation>
        <location evidence="3">Cytoplasm</location>
    </subcellularLocation>
</comment>